<reference evidence="1 2" key="1">
    <citation type="journal article" date="2020" name="Mol. Plant">
        <title>The Chromosome-Based Rubber Tree Genome Provides New Insights into Spurge Genome Evolution and Rubber Biosynthesis.</title>
        <authorList>
            <person name="Liu J."/>
            <person name="Shi C."/>
            <person name="Shi C.C."/>
            <person name="Li W."/>
            <person name="Zhang Q.J."/>
            <person name="Zhang Y."/>
            <person name="Li K."/>
            <person name="Lu H.F."/>
            <person name="Shi C."/>
            <person name="Zhu S.T."/>
            <person name="Xiao Z.Y."/>
            <person name="Nan H."/>
            <person name="Yue Y."/>
            <person name="Zhu X.G."/>
            <person name="Wu Y."/>
            <person name="Hong X.N."/>
            <person name="Fan G.Y."/>
            <person name="Tong Y."/>
            <person name="Zhang D."/>
            <person name="Mao C.L."/>
            <person name="Liu Y.L."/>
            <person name="Hao S.J."/>
            <person name="Liu W.Q."/>
            <person name="Lv M.Q."/>
            <person name="Zhang H.B."/>
            <person name="Liu Y."/>
            <person name="Hu-Tang G.R."/>
            <person name="Wang J.P."/>
            <person name="Wang J.H."/>
            <person name="Sun Y.H."/>
            <person name="Ni S.B."/>
            <person name="Chen W.B."/>
            <person name="Zhang X.C."/>
            <person name="Jiao Y.N."/>
            <person name="Eichler E.E."/>
            <person name="Li G.H."/>
            <person name="Liu X."/>
            <person name="Gao L.Z."/>
        </authorList>
    </citation>
    <scope>NUCLEOTIDE SEQUENCE [LARGE SCALE GENOMIC DNA]</scope>
    <source>
        <strain evidence="2">cv. GT1</strain>
        <tissue evidence="1">Leaf</tissue>
    </source>
</reference>
<dbReference type="Proteomes" id="UP000467840">
    <property type="component" value="Chromosome 8"/>
</dbReference>
<sequence length="104" mass="11912">MEKISRLQTDKKVKIDFPHFSGIGPAEWPNRVAQVFKYNGTLEAEQVPLASFYLEGEANQWLQRTCKRDGSEITWQVFKKELISRTMQPSNLGGPKQSSVLEQI</sequence>
<name>A0A6A6KKL0_HEVBR</name>
<evidence type="ECO:0000313" key="1">
    <source>
        <dbReference type="EMBL" id="KAF2289472.1"/>
    </source>
</evidence>
<dbReference type="EMBL" id="JAAGAX010000016">
    <property type="protein sequence ID" value="KAF2289472.1"/>
    <property type="molecule type" value="Genomic_DNA"/>
</dbReference>
<organism evidence="1 2">
    <name type="scientific">Hevea brasiliensis</name>
    <name type="common">Para rubber tree</name>
    <name type="synonym">Siphonia brasiliensis</name>
    <dbReference type="NCBI Taxonomy" id="3981"/>
    <lineage>
        <taxon>Eukaryota</taxon>
        <taxon>Viridiplantae</taxon>
        <taxon>Streptophyta</taxon>
        <taxon>Embryophyta</taxon>
        <taxon>Tracheophyta</taxon>
        <taxon>Spermatophyta</taxon>
        <taxon>Magnoliopsida</taxon>
        <taxon>eudicotyledons</taxon>
        <taxon>Gunneridae</taxon>
        <taxon>Pentapetalae</taxon>
        <taxon>rosids</taxon>
        <taxon>fabids</taxon>
        <taxon>Malpighiales</taxon>
        <taxon>Euphorbiaceae</taxon>
        <taxon>Crotonoideae</taxon>
        <taxon>Micrandreae</taxon>
        <taxon>Hevea</taxon>
    </lineage>
</organism>
<dbReference type="AlphaFoldDB" id="A0A6A6KKL0"/>
<accession>A0A6A6KKL0</accession>
<comment type="caution">
    <text evidence="1">The sequence shown here is derived from an EMBL/GenBank/DDBJ whole genome shotgun (WGS) entry which is preliminary data.</text>
</comment>
<evidence type="ECO:0000313" key="2">
    <source>
        <dbReference type="Proteomes" id="UP000467840"/>
    </source>
</evidence>
<proteinExistence type="predicted"/>
<evidence type="ECO:0008006" key="3">
    <source>
        <dbReference type="Google" id="ProtNLM"/>
    </source>
</evidence>
<gene>
    <name evidence="1" type="ORF">GH714_036491</name>
</gene>
<protein>
    <recommendedName>
        <fullName evidence="3">Retrotransposon gag domain-containing protein</fullName>
    </recommendedName>
</protein>
<keyword evidence="2" id="KW-1185">Reference proteome</keyword>